<feature type="transmembrane region" description="Helical" evidence="6">
    <location>
        <begin position="401"/>
        <end position="419"/>
    </location>
</feature>
<comment type="caution">
    <text evidence="8">The sequence shown here is derived from an EMBL/GenBank/DDBJ whole genome shotgun (WGS) entry which is preliminary data.</text>
</comment>
<evidence type="ECO:0000256" key="3">
    <source>
        <dbReference type="ARBA" id="ARBA00022989"/>
    </source>
</evidence>
<dbReference type="Gene3D" id="1.20.1250.20">
    <property type="entry name" value="MFS general substrate transporter like domains"/>
    <property type="match status" value="1"/>
</dbReference>
<proteinExistence type="predicted"/>
<evidence type="ECO:0000259" key="7">
    <source>
        <dbReference type="PROSITE" id="PS50850"/>
    </source>
</evidence>
<evidence type="ECO:0000256" key="6">
    <source>
        <dbReference type="SAM" id="Phobius"/>
    </source>
</evidence>
<organism evidence="8 9">
    <name type="scientific">Diplocarpon rosae</name>
    <dbReference type="NCBI Taxonomy" id="946125"/>
    <lineage>
        <taxon>Eukaryota</taxon>
        <taxon>Fungi</taxon>
        <taxon>Dikarya</taxon>
        <taxon>Ascomycota</taxon>
        <taxon>Pezizomycotina</taxon>
        <taxon>Leotiomycetes</taxon>
        <taxon>Helotiales</taxon>
        <taxon>Drepanopezizaceae</taxon>
        <taxon>Diplocarpon</taxon>
    </lineage>
</organism>
<dbReference type="GO" id="GO:0140115">
    <property type="term" value="P:export across plasma membrane"/>
    <property type="evidence" value="ECO:0007669"/>
    <property type="project" value="UniProtKB-ARBA"/>
</dbReference>
<dbReference type="PANTHER" id="PTHR23502:SF74">
    <property type="entry name" value="MAJOR FACILITATOR SUPERFAMILY (MFS) PROFILE DOMAIN-CONTAINING PROTEIN"/>
    <property type="match status" value="1"/>
</dbReference>
<keyword evidence="9" id="KW-1185">Reference proteome</keyword>
<dbReference type="PROSITE" id="PS50850">
    <property type="entry name" value="MFS"/>
    <property type="match status" value="1"/>
</dbReference>
<dbReference type="Proteomes" id="UP001285354">
    <property type="component" value="Unassembled WGS sequence"/>
</dbReference>
<dbReference type="InterPro" id="IPR005829">
    <property type="entry name" value="Sugar_transporter_CS"/>
</dbReference>
<feature type="transmembrane region" description="Helical" evidence="6">
    <location>
        <begin position="48"/>
        <end position="72"/>
    </location>
</feature>
<evidence type="ECO:0000256" key="4">
    <source>
        <dbReference type="ARBA" id="ARBA00023136"/>
    </source>
</evidence>
<dbReference type="GO" id="GO:0042908">
    <property type="term" value="P:xenobiotic transport"/>
    <property type="evidence" value="ECO:0007669"/>
    <property type="project" value="UniProtKB-ARBA"/>
</dbReference>
<feature type="transmembrane region" description="Helical" evidence="6">
    <location>
        <begin position="205"/>
        <end position="225"/>
    </location>
</feature>
<feature type="transmembrane region" description="Helical" evidence="6">
    <location>
        <begin position="281"/>
        <end position="300"/>
    </location>
</feature>
<name>A0AAD9WEL1_9HELO</name>
<keyword evidence="4 6" id="KW-0472">Membrane</keyword>
<feature type="transmembrane region" description="Helical" evidence="6">
    <location>
        <begin position="117"/>
        <end position="140"/>
    </location>
</feature>
<gene>
    <name evidence="8" type="ORF">QTJ16_004648</name>
</gene>
<dbReference type="AlphaFoldDB" id="A0AAD9WEL1"/>
<feature type="region of interest" description="Disordered" evidence="5">
    <location>
        <begin position="1"/>
        <end position="29"/>
    </location>
</feature>
<keyword evidence="3 6" id="KW-1133">Transmembrane helix</keyword>
<feature type="transmembrane region" description="Helical" evidence="6">
    <location>
        <begin position="455"/>
        <end position="477"/>
    </location>
</feature>
<dbReference type="GO" id="GO:0005886">
    <property type="term" value="C:plasma membrane"/>
    <property type="evidence" value="ECO:0007669"/>
    <property type="project" value="TreeGrafter"/>
</dbReference>
<dbReference type="InterPro" id="IPR011701">
    <property type="entry name" value="MFS"/>
</dbReference>
<feature type="transmembrane region" description="Helical" evidence="6">
    <location>
        <begin position="179"/>
        <end position="199"/>
    </location>
</feature>
<keyword evidence="2 6" id="KW-0812">Transmembrane</keyword>
<dbReference type="InterPro" id="IPR036259">
    <property type="entry name" value="MFS_trans_sf"/>
</dbReference>
<accession>A0AAD9WEL1</accession>
<dbReference type="Pfam" id="PF07690">
    <property type="entry name" value="MFS_1"/>
    <property type="match status" value="1"/>
</dbReference>
<dbReference type="PANTHER" id="PTHR23502">
    <property type="entry name" value="MAJOR FACILITATOR SUPERFAMILY"/>
    <property type="match status" value="1"/>
</dbReference>
<reference evidence="8" key="1">
    <citation type="submission" date="2023-06" db="EMBL/GenBank/DDBJ databases">
        <title>Draft genome of Marssonina rosae.</title>
        <authorList>
            <person name="Cheng Q."/>
        </authorList>
    </citation>
    <scope>NUCLEOTIDE SEQUENCE</scope>
    <source>
        <strain evidence="8">R4</strain>
    </source>
</reference>
<dbReference type="GO" id="GO:0022857">
    <property type="term" value="F:transmembrane transporter activity"/>
    <property type="evidence" value="ECO:0007669"/>
    <property type="project" value="InterPro"/>
</dbReference>
<evidence type="ECO:0000256" key="2">
    <source>
        <dbReference type="ARBA" id="ARBA00022692"/>
    </source>
</evidence>
<sequence>MSPPLAGDGDTEKAETVQAGPPGSESVITFDDAPSLDPQNWSRTRKCAVLFVAFNLVVSSTNGASLATGGITSTLHEFGEENCYGARVLPVAVYLVGYALGNTVLAPLSEYYGRRPVNLVTTFFFVVWMTGCTCAPNWVAFNVFRFLNGFFAAGPPSTVSGMCADLYSGEFPRGDALLGYNIATQIGSVIGPVISGFAVDISWRLSFGFGIAYGTICFVGALLGAPETNSKIILDKRAKGIRDLKGSWMPRGPGDGEEVNLSDFASKVLVRPLSMFFREPLVFFSCIYIAFQYGLFYVFLQSYTIIFVDIYHFNKGEEGLTFLGFGVGTLLTFPAQAFFQRYYKRALAKNDPWTHHHGAKRLPLACVAGPFIILSLFWGALTSKASISWVSPALSGIPYGFGYILTIISLLNYLIDNYASLASSANAASNLTRQLVGAALPFAAVPLYRQLGVQWATSLLGFVAAAMSVIPFVFWIYGERILKKSTLAQELARDGNGK</sequence>
<comment type="subcellular location">
    <subcellularLocation>
        <location evidence="1">Membrane</location>
        <topology evidence="1">Multi-pass membrane protein</topology>
    </subcellularLocation>
</comment>
<evidence type="ECO:0000313" key="8">
    <source>
        <dbReference type="EMBL" id="KAK2626386.1"/>
    </source>
</evidence>
<dbReference type="PROSITE" id="PS00216">
    <property type="entry name" value="SUGAR_TRANSPORT_1"/>
    <property type="match status" value="1"/>
</dbReference>
<evidence type="ECO:0000313" key="9">
    <source>
        <dbReference type="Proteomes" id="UP001285354"/>
    </source>
</evidence>
<evidence type="ECO:0000256" key="5">
    <source>
        <dbReference type="SAM" id="MobiDB-lite"/>
    </source>
</evidence>
<dbReference type="InterPro" id="IPR020846">
    <property type="entry name" value="MFS_dom"/>
</dbReference>
<feature type="domain" description="Major facilitator superfamily (MFS) profile" evidence="7">
    <location>
        <begin position="48"/>
        <end position="483"/>
    </location>
</feature>
<dbReference type="SUPFAM" id="SSF103473">
    <property type="entry name" value="MFS general substrate transporter"/>
    <property type="match status" value="1"/>
</dbReference>
<feature type="transmembrane region" description="Helical" evidence="6">
    <location>
        <begin position="84"/>
        <end position="105"/>
    </location>
</feature>
<dbReference type="EMBL" id="JAUBYV010000006">
    <property type="protein sequence ID" value="KAK2626386.1"/>
    <property type="molecule type" value="Genomic_DNA"/>
</dbReference>
<evidence type="ECO:0000256" key="1">
    <source>
        <dbReference type="ARBA" id="ARBA00004141"/>
    </source>
</evidence>
<feature type="transmembrane region" description="Helical" evidence="6">
    <location>
        <begin position="362"/>
        <end position="381"/>
    </location>
</feature>
<feature type="transmembrane region" description="Helical" evidence="6">
    <location>
        <begin position="320"/>
        <end position="339"/>
    </location>
</feature>
<protein>
    <recommendedName>
        <fullName evidence="7">Major facilitator superfamily (MFS) profile domain-containing protein</fullName>
    </recommendedName>
</protein>